<dbReference type="PROSITE" id="PS51900">
    <property type="entry name" value="CB"/>
    <property type="match status" value="1"/>
</dbReference>
<comment type="caution">
    <text evidence="8">The sequence shown here is derived from an EMBL/GenBank/DDBJ whole genome shotgun (WGS) entry which is preliminary data.</text>
</comment>
<dbReference type="PANTHER" id="PTHR30349">
    <property type="entry name" value="PHAGE INTEGRASE-RELATED"/>
    <property type="match status" value="1"/>
</dbReference>
<dbReference type="Pfam" id="PF14657">
    <property type="entry name" value="Arm-DNA-bind_4"/>
    <property type="match status" value="1"/>
</dbReference>
<keyword evidence="2" id="KW-0229">DNA integration</keyword>
<evidence type="ECO:0000256" key="2">
    <source>
        <dbReference type="ARBA" id="ARBA00022908"/>
    </source>
</evidence>
<sequence length="375" mass="43257">MARYIKRGNVWQYEISYKDIDGNFKKIRKSGFKKKQDAIVAANQIEIEVSKGMKFEEKNVSLYHYFKSWIDTYKKGKVSDQTYNKYANSLKNIDKYFGRIAIKSIKRLNYQQYLNEYAEIHATSSVRRLNSHIRTSIIAAIDEGLIPFDFTKGAVVVGQAETRKESEKYLDYDNYKELMQFTKEKIHPESATSLLIYLAGMTGMRYGELAGLSWKHIDFKNNMISIERAYITSTKTFGPTKNEQSVRKVIVSQATMDLLKNYKTRQADYFKKNNVINNEKLIFMNPSGKIVANATINKALIRYQKKLKIKQSISIHGLRHTYASVLIMKGINILAVSKTLGHKSVDITMNTYTHILKELEKIENEKIGTILDDVA</sequence>
<evidence type="ECO:0000313" key="8">
    <source>
        <dbReference type="EMBL" id="OFI48857.1"/>
    </source>
</evidence>
<dbReference type="PANTHER" id="PTHR30349:SF64">
    <property type="entry name" value="PROPHAGE INTEGRASE INTD-RELATED"/>
    <property type="match status" value="1"/>
</dbReference>
<organism evidence="8 9">
    <name type="scientific">Floricoccus tropicus</name>
    <dbReference type="NCBI Taxonomy" id="1859473"/>
    <lineage>
        <taxon>Bacteria</taxon>
        <taxon>Bacillati</taxon>
        <taxon>Bacillota</taxon>
        <taxon>Bacilli</taxon>
        <taxon>Lactobacillales</taxon>
        <taxon>Streptococcaceae</taxon>
        <taxon>Floricoccus</taxon>
    </lineage>
</organism>
<evidence type="ECO:0000256" key="4">
    <source>
        <dbReference type="ARBA" id="ARBA00023172"/>
    </source>
</evidence>
<dbReference type="STRING" id="1859473.BG261_05570"/>
<protein>
    <recommendedName>
        <fullName evidence="10">Integrase</fullName>
    </recommendedName>
</protein>
<dbReference type="GO" id="GO:0003677">
    <property type="term" value="F:DNA binding"/>
    <property type="evidence" value="ECO:0007669"/>
    <property type="project" value="UniProtKB-UniRule"/>
</dbReference>
<dbReference type="InterPro" id="IPR010998">
    <property type="entry name" value="Integrase_recombinase_N"/>
</dbReference>
<dbReference type="PROSITE" id="PS51898">
    <property type="entry name" value="TYR_RECOMBINASE"/>
    <property type="match status" value="1"/>
</dbReference>
<evidence type="ECO:0000256" key="5">
    <source>
        <dbReference type="PROSITE-ProRule" id="PRU01248"/>
    </source>
</evidence>
<name>A0A1E8GL02_9LACT</name>
<evidence type="ECO:0000259" key="7">
    <source>
        <dbReference type="PROSITE" id="PS51900"/>
    </source>
</evidence>
<keyword evidence="3 5" id="KW-0238">DNA-binding</keyword>
<comment type="similarity">
    <text evidence="1">Belongs to the 'phage' integrase family.</text>
</comment>
<keyword evidence="9" id="KW-1185">Reference proteome</keyword>
<dbReference type="InterPro" id="IPR044068">
    <property type="entry name" value="CB"/>
</dbReference>
<proteinExistence type="inferred from homology"/>
<dbReference type="InterPro" id="IPR028259">
    <property type="entry name" value="AP2-like_int_N"/>
</dbReference>
<feature type="domain" description="Tyr recombinase" evidence="6">
    <location>
        <begin position="165"/>
        <end position="367"/>
    </location>
</feature>
<dbReference type="InterPro" id="IPR002104">
    <property type="entry name" value="Integrase_catalytic"/>
</dbReference>
<dbReference type="Pfam" id="PF14659">
    <property type="entry name" value="Phage_int_SAM_3"/>
    <property type="match status" value="1"/>
</dbReference>
<dbReference type="InterPro" id="IPR013762">
    <property type="entry name" value="Integrase-like_cat_sf"/>
</dbReference>
<evidence type="ECO:0008006" key="10">
    <source>
        <dbReference type="Google" id="ProtNLM"/>
    </source>
</evidence>
<keyword evidence="4" id="KW-0233">DNA recombination</keyword>
<dbReference type="InterPro" id="IPR050090">
    <property type="entry name" value="Tyrosine_recombinase_XerCD"/>
</dbReference>
<dbReference type="AlphaFoldDB" id="A0A1E8GL02"/>
<feature type="domain" description="Core-binding (CB)" evidence="7">
    <location>
        <begin position="60"/>
        <end position="141"/>
    </location>
</feature>
<dbReference type="Proteomes" id="UP000178622">
    <property type="component" value="Unassembled WGS sequence"/>
</dbReference>
<evidence type="ECO:0000313" key="9">
    <source>
        <dbReference type="Proteomes" id="UP000178622"/>
    </source>
</evidence>
<dbReference type="GO" id="GO:0006310">
    <property type="term" value="P:DNA recombination"/>
    <property type="evidence" value="ECO:0007669"/>
    <property type="project" value="UniProtKB-KW"/>
</dbReference>
<dbReference type="EMBL" id="MKIR01000023">
    <property type="protein sequence ID" value="OFI48857.1"/>
    <property type="molecule type" value="Genomic_DNA"/>
</dbReference>
<dbReference type="InterPro" id="IPR004107">
    <property type="entry name" value="Integrase_SAM-like_N"/>
</dbReference>
<dbReference type="SUPFAM" id="SSF56349">
    <property type="entry name" value="DNA breaking-rejoining enzymes"/>
    <property type="match status" value="1"/>
</dbReference>
<dbReference type="Pfam" id="PF00589">
    <property type="entry name" value="Phage_integrase"/>
    <property type="match status" value="1"/>
</dbReference>
<dbReference type="GO" id="GO:0015074">
    <property type="term" value="P:DNA integration"/>
    <property type="evidence" value="ECO:0007669"/>
    <property type="project" value="UniProtKB-KW"/>
</dbReference>
<dbReference type="Gene3D" id="1.10.150.130">
    <property type="match status" value="1"/>
</dbReference>
<dbReference type="Gene3D" id="1.10.443.10">
    <property type="entry name" value="Intergrase catalytic core"/>
    <property type="match status" value="1"/>
</dbReference>
<dbReference type="InterPro" id="IPR011010">
    <property type="entry name" value="DNA_brk_join_enz"/>
</dbReference>
<reference evidence="9" key="1">
    <citation type="submission" date="2016-09" db="EMBL/GenBank/DDBJ databases">
        <title>Draft genome sequence of a novel species of the family Streptococcaceae isolated from flowers.</title>
        <authorList>
            <person name="Chuah L.-O."/>
            <person name="Yap K.-P."/>
            <person name="Thong K.L."/>
            <person name="Liong M.T."/>
            <person name="Ahmad R."/>
            <person name="Rusul G."/>
        </authorList>
    </citation>
    <scope>NUCLEOTIDE SEQUENCE [LARGE SCALE GENOMIC DNA]</scope>
    <source>
        <strain evidence="9">DF1</strain>
    </source>
</reference>
<accession>A0A1E8GL02</accession>
<evidence type="ECO:0000256" key="3">
    <source>
        <dbReference type="ARBA" id="ARBA00023125"/>
    </source>
</evidence>
<dbReference type="RefSeq" id="WP_070792790.1">
    <property type="nucleotide sequence ID" value="NZ_MKIR01000023.1"/>
</dbReference>
<dbReference type="OrthoDB" id="9803188at2"/>
<gene>
    <name evidence="8" type="ORF">BG261_05570</name>
</gene>
<dbReference type="CDD" id="cd01189">
    <property type="entry name" value="INT_ICEBs1_C_like"/>
    <property type="match status" value="1"/>
</dbReference>
<evidence type="ECO:0000256" key="1">
    <source>
        <dbReference type="ARBA" id="ARBA00008857"/>
    </source>
</evidence>
<evidence type="ECO:0000259" key="6">
    <source>
        <dbReference type="PROSITE" id="PS51898"/>
    </source>
</evidence>